<proteinExistence type="predicted"/>
<protein>
    <submittedName>
        <fullName evidence="2">Uncharacterized protein</fullName>
    </submittedName>
</protein>
<keyword evidence="1" id="KW-0812">Transmembrane</keyword>
<gene>
    <name evidence="2" type="ORF">MNB_SV-10-610</name>
</gene>
<organism evidence="2">
    <name type="scientific">hydrothermal vent metagenome</name>
    <dbReference type="NCBI Taxonomy" id="652676"/>
    <lineage>
        <taxon>unclassified sequences</taxon>
        <taxon>metagenomes</taxon>
        <taxon>ecological metagenomes</taxon>
    </lineage>
</organism>
<sequence length="111" mass="12850">MKALIVVGILGTFGLIFFLYYRNRDLKRLLIALSTFVLLISFGIMGNITRQIIPLFLAHVILVVFAWVGLLYYLLRGKYYWWVIFSPAVTLALFIALSLLEGSRYEDMFSF</sequence>
<dbReference type="AlphaFoldDB" id="A0A1W1CE91"/>
<dbReference type="EMBL" id="FPHL01000035">
    <property type="protein sequence ID" value="SFV64041.1"/>
    <property type="molecule type" value="Genomic_DNA"/>
</dbReference>
<accession>A0A1W1CE91</accession>
<reference evidence="2" key="1">
    <citation type="submission" date="2016-10" db="EMBL/GenBank/DDBJ databases">
        <authorList>
            <person name="de Groot N.N."/>
        </authorList>
    </citation>
    <scope>NUCLEOTIDE SEQUENCE</scope>
</reference>
<name>A0A1W1CE91_9ZZZZ</name>
<keyword evidence="1" id="KW-1133">Transmembrane helix</keyword>
<evidence type="ECO:0000256" key="1">
    <source>
        <dbReference type="SAM" id="Phobius"/>
    </source>
</evidence>
<feature type="transmembrane region" description="Helical" evidence="1">
    <location>
        <begin position="79"/>
        <end position="100"/>
    </location>
</feature>
<feature type="transmembrane region" description="Helical" evidence="1">
    <location>
        <begin position="55"/>
        <end position="73"/>
    </location>
</feature>
<evidence type="ECO:0000313" key="2">
    <source>
        <dbReference type="EMBL" id="SFV64041.1"/>
    </source>
</evidence>
<feature type="transmembrane region" description="Helical" evidence="1">
    <location>
        <begin position="5"/>
        <end position="23"/>
    </location>
</feature>
<keyword evidence="1" id="KW-0472">Membrane</keyword>
<feature type="transmembrane region" description="Helical" evidence="1">
    <location>
        <begin position="29"/>
        <end position="48"/>
    </location>
</feature>